<sequence>MPERSAHHPHCVFKPGPQAGVCCLPKCPGGPTHCIRARERQDRSRFAKQLSCRHPIGGYDPPCLHGASWHEACGLHGANPRHRWRKMGGGLQTMTEAMGKPGERSRRVVGTLEYLLRIRQDMSKPGRVFIYFGDIVIHRFMGFVDGYRACMHDNELPDEGFASFWLWLTEAKQHPVEPDGTIHLLRDSQGSHEERIRKYLDLVAEFAVSRPGVAEENLRLANPTYSGTFDALLRIRQDLEQGLWNALLESRDAERFAAAIDGYNACRMAHGITDERYRHFFDWLRDDKHELPGEGWPAKYLRDGQGNHEQAIRKYLNRVAEFAALQEQG</sequence>
<dbReference type="EMBL" id="AAMD01000013">
    <property type="protein sequence ID" value="EAU68767.1"/>
    <property type="molecule type" value="Genomic_DNA"/>
</dbReference>
<organism evidence="1 2">
    <name type="scientific">Stigmatella aurantiaca (strain DW4/3-1)</name>
    <dbReference type="NCBI Taxonomy" id="378806"/>
    <lineage>
        <taxon>Bacteria</taxon>
        <taxon>Pseudomonadati</taxon>
        <taxon>Myxococcota</taxon>
        <taxon>Myxococcia</taxon>
        <taxon>Myxococcales</taxon>
        <taxon>Cystobacterineae</taxon>
        <taxon>Archangiaceae</taxon>
        <taxon>Stigmatella</taxon>
    </lineage>
</organism>
<proteinExistence type="predicted"/>
<evidence type="ECO:0000313" key="1">
    <source>
        <dbReference type="EMBL" id="EAU68767.1"/>
    </source>
</evidence>
<dbReference type="Proteomes" id="UP000032702">
    <property type="component" value="Unassembled WGS sequence"/>
</dbReference>
<dbReference type="AlphaFoldDB" id="Q09AD8"/>
<evidence type="ECO:0000313" key="2">
    <source>
        <dbReference type="Proteomes" id="UP000032702"/>
    </source>
</evidence>
<gene>
    <name evidence="1" type="ORF">STIAU_2830</name>
</gene>
<comment type="caution">
    <text evidence="1">The sequence shown here is derived from an EMBL/GenBank/DDBJ whole genome shotgun (WGS) entry which is preliminary data.</text>
</comment>
<accession>Q09AD8</accession>
<name>Q09AD8_STIAD</name>
<protein>
    <submittedName>
        <fullName evidence="1">Uncharacterized protein</fullName>
    </submittedName>
</protein>
<reference evidence="1 2" key="1">
    <citation type="submission" date="2006-04" db="EMBL/GenBank/DDBJ databases">
        <authorList>
            <person name="Nierman W.C."/>
        </authorList>
    </citation>
    <scope>NUCLEOTIDE SEQUENCE [LARGE SCALE GENOMIC DNA]</scope>
    <source>
        <strain evidence="1 2">DW4/3-1</strain>
    </source>
</reference>